<organism evidence="14 15">
    <name type="scientific">Porphyromonas canoris</name>
    <dbReference type="NCBI Taxonomy" id="36875"/>
    <lineage>
        <taxon>Bacteria</taxon>
        <taxon>Pseudomonadati</taxon>
        <taxon>Bacteroidota</taxon>
        <taxon>Bacteroidia</taxon>
        <taxon>Bacteroidales</taxon>
        <taxon>Porphyromonadaceae</taxon>
        <taxon>Porphyromonas</taxon>
    </lineage>
</organism>
<evidence type="ECO:0000256" key="9">
    <source>
        <dbReference type="HAMAP-Rule" id="MF_00100"/>
    </source>
</evidence>
<evidence type="ECO:0000256" key="8">
    <source>
        <dbReference type="ARBA" id="ARBA00023134"/>
    </source>
</evidence>
<dbReference type="EMBL" id="JQZV01000003">
    <property type="protein sequence ID" value="KGN93450.1"/>
    <property type="molecule type" value="Genomic_DNA"/>
</dbReference>
<evidence type="ECO:0000256" key="11">
    <source>
        <dbReference type="RuleBase" id="RU000645"/>
    </source>
</evidence>
<keyword evidence="7 9" id="KW-0648">Protein biosynthesis</keyword>
<dbReference type="Pfam" id="PF03144">
    <property type="entry name" value="GTP_EFTU_D2"/>
    <property type="match status" value="1"/>
</dbReference>
<keyword evidence="8 9" id="KW-0342">GTP-binding</keyword>
<feature type="binding site" evidence="9">
    <location>
        <begin position="610"/>
        <end position="613"/>
    </location>
    <ligand>
        <name>GTP</name>
        <dbReference type="ChEBI" id="CHEBI:37565"/>
    </ligand>
</feature>
<feature type="compositionally biased region" description="Polar residues" evidence="12">
    <location>
        <begin position="325"/>
        <end position="350"/>
    </location>
</feature>
<keyword evidence="15" id="KW-1185">Reference proteome</keyword>
<dbReference type="InterPro" id="IPR004161">
    <property type="entry name" value="EFTu-like_2"/>
</dbReference>
<dbReference type="Pfam" id="PF04760">
    <property type="entry name" value="IF2_N"/>
    <property type="match status" value="1"/>
</dbReference>
<dbReference type="HAMAP" id="MF_00100_B">
    <property type="entry name" value="IF_2_B"/>
    <property type="match status" value="1"/>
</dbReference>
<feature type="compositionally biased region" description="Basic and acidic residues" evidence="12">
    <location>
        <begin position="83"/>
        <end position="114"/>
    </location>
</feature>
<reference evidence="14 15" key="1">
    <citation type="submission" date="2014-08" db="EMBL/GenBank/DDBJ databases">
        <title>Porphyromonas canoris strain:OH2762 Genome sequencing.</title>
        <authorList>
            <person name="Wallis C."/>
            <person name="Deusch O."/>
            <person name="O'Flynn C."/>
            <person name="Davis I."/>
            <person name="Jospin G."/>
            <person name="Darling A.E."/>
            <person name="Coil D.A."/>
            <person name="Alexiev A."/>
            <person name="Horsfall A."/>
            <person name="Kirkwood N."/>
            <person name="Harris S."/>
            <person name="Eisen J.A."/>
        </authorList>
    </citation>
    <scope>NUCLEOTIDE SEQUENCE [LARGE SCALE GENOMIC DNA]</scope>
    <source>
        <strain evidence="15">COT-108 OH2762</strain>
    </source>
</reference>
<dbReference type="InterPro" id="IPR000795">
    <property type="entry name" value="T_Tr_GTP-bd_dom"/>
</dbReference>
<name>A0ABR4XND4_9PORP</name>
<dbReference type="Gene3D" id="3.40.50.10050">
    <property type="entry name" value="Translation initiation factor IF- 2, domain 3"/>
    <property type="match status" value="1"/>
</dbReference>
<dbReference type="Proteomes" id="UP000030101">
    <property type="component" value="Unassembled WGS sequence"/>
</dbReference>
<comment type="similarity">
    <text evidence="2 9 10">Belongs to the TRAFAC class translation factor GTPase superfamily. Classic translation factor GTPase family. IF-2 subfamily.</text>
</comment>
<dbReference type="PROSITE" id="PS51722">
    <property type="entry name" value="G_TR_2"/>
    <property type="match status" value="1"/>
</dbReference>
<comment type="subcellular location">
    <subcellularLocation>
        <location evidence="1 9 11">Cytoplasm</location>
    </subcellularLocation>
</comment>
<keyword evidence="4 9" id="KW-0963">Cytoplasm</keyword>
<dbReference type="PROSITE" id="PS01176">
    <property type="entry name" value="IF2"/>
    <property type="match status" value="1"/>
</dbReference>
<dbReference type="Gene3D" id="2.40.30.10">
    <property type="entry name" value="Translation factors"/>
    <property type="match status" value="2"/>
</dbReference>
<evidence type="ECO:0000256" key="12">
    <source>
        <dbReference type="SAM" id="MobiDB-lite"/>
    </source>
</evidence>
<dbReference type="InterPro" id="IPR009000">
    <property type="entry name" value="Transl_B-barrel_sf"/>
</dbReference>
<evidence type="ECO:0000256" key="1">
    <source>
        <dbReference type="ARBA" id="ARBA00004496"/>
    </source>
</evidence>
<dbReference type="NCBIfam" id="TIGR00487">
    <property type="entry name" value="IF-2"/>
    <property type="match status" value="1"/>
</dbReference>
<dbReference type="InterPro" id="IPR023115">
    <property type="entry name" value="TIF_IF2_dom3"/>
</dbReference>
<dbReference type="PANTHER" id="PTHR43381">
    <property type="entry name" value="TRANSLATION INITIATION FACTOR IF-2-RELATED"/>
    <property type="match status" value="1"/>
</dbReference>
<dbReference type="InterPro" id="IPR027417">
    <property type="entry name" value="P-loop_NTPase"/>
</dbReference>
<dbReference type="InterPro" id="IPR053905">
    <property type="entry name" value="EF-G-like_DII"/>
</dbReference>
<feature type="compositionally biased region" description="Basic residues" evidence="12">
    <location>
        <begin position="386"/>
        <end position="398"/>
    </location>
</feature>
<feature type="compositionally biased region" description="Basic and acidic residues" evidence="12">
    <location>
        <begin position="182"/>
        <end position="228"/>
    </location>
</feature>
<dbReference type="CDD" id="cd01887">
    <property type="entry name" value="IF2_eIF5B"/>
    <property type="match status" value="1"/>
</dbReference>
<feature type="compositionally biased region" description="Basic and acidic residues" evidence="12">
    <location>
        <begin position="56"/>
        <end position="65"/>
    </location>
</feature>
<gene>
    <name evidence="9" type="primary">infB</name>
    <name evidence="14" type="ORF">HQ43_02125</name>
</gene>
<proteinExistence type="inferred from homology"/>
<keyword evidence="6 9" id="KW-0547">Nucleotide-binding</keyword>
<feature type="domain" description="Tr-type G" evidence="13">
    <location>
        <begin position="500"/>
        <end position="670"/>
    </location>
</feature>
<comment type="caution">
    <text evidence="14">The sequence shown here is derived from an EMBL/GenBank/DDBJ whole genome shotgun (WGS) entry which is preliminary data.</text>
</comment>
<keyword evidence="5 9" id="KW-0396">Initiation factor</keyword>
<feature type="binding site" evidence="9">
    <location>
        <begin position="509"/>
        <end position="516"/>
    </location>
    <ligand>
        <name>GTP</name>
        <dbReference type="ChEBI" id="CHEBI:37565"/>
    </ligand>
</feature>
<evidence type="ECO:0000256" key="7">
    <source>
        <dbReference type="ARBA" id="ARBA00022917"/>
    </source>
</evidence>
<dbReference type="Pfam" id="PF11987">
    <property type="entry name" value="IF-2"/>
    <property type="match status" value="1"/>
</dbReference>
<dbReference type="Pfam" id="PF22042">
    <property type="entry name" value="EF-G_D2"/>
    <property type="match status" value="1"/>
</dbReference>
<sequence>MPSIKIINISRDIKVGVNTVVEFLQKKGVVEDFGPNTRVSPEDGVACVKELGKSLSQEEKDDLIRKYTSPKANRGEGATTSAELKKEHKVVPSKESFPKKEEVIKASVPEDLKPKIVSKGSIDLSDGHPSKGNSQKEAESKLVVDKVEPQKNKEEQAPVVEKKQEVQATQVTVKENPQPEKIAPEKKTEDKKVVSEKPQKVEEKRPVDTPNKKEVSEKPSVEKKEKPNQEVAPTSSSAVSTEKKEETSVSSTTESQMPGVKILGKIDLSTIEGYSSAGQRKKKKGKDGAEADANVEKKKRKRIGKQKVDITSPENQSKETKGNQKKNASANNGGQNQKGRTDQASSNNNGKLGRKAKRAAVVAKAEVSQEEIQKQIKETLQQMQNQKRKGATAAKYRKDKREAHRREADEMERENAESKVLRLTEYVTPNDLSSMIEVPVNEIIMLCFNIGIIVSINQRLEKETIDLVLEEYGYTPEYVEAEVIDAISSDEEEREEDLVPRAPIVTVMGHVDHGKTSLLDNIRKTNVIAGEAGGITQHVGAYSVKLSDGRRITFLDTPGHEAFTAMRARGAKVTDIVIIVVAADDGVMPQTIEAINHASMAGVPIIFAINKIDKPSANPDKIKEELANLNYLVEDWGGKYQSQNISAKGNIGIDELLEKVLLEAELLDLKANPNKRAAGSVIESTLEHGRGYTTKVLVQEGTLRVGDYILSGMHYGRVKALFNERGQNVDNVGPSTPVKVLGLNGAAQAGDALNVMPSEHEAREIAAKRTQLQREQRERMHKVPTLQDLGTRIKEGNVQELNVIVKGDVDGSVEALSGSIEKLSTDTIRIRVIHKAVGQISDSDVMLAATSEGLIIGFQVRPSASAKRLAESEGVEIRTYSVIYNALDDVKAAMEGMLEPEYEENVTANLEVRETFRISKVGTIAGCIVKDGKINRHNKVRLIRDGIVLYSGELASLKRFKDDVKEVGYGYECGLNLEGYNDLLVGDIIEAYEVVEVKKKL</sequence>
<dbReference type="NCBIfam" id="TIGR00231">
    <property type="entry name" value="small_GTP"/>
    <property type="match status" value="1"/>
</dbReference>
<evidence type="ECO:0000256" key="10">
    <source>
        <dbReference type="RuleBase" id="RU000644"/>
    </source>
</evidence>
<dbReference type="Gene3D" id="3.40.50.300">
    <property type="entry name" value="P-loop containing nucleotide triphosphate hydrolases"/>
    <property type="match status" value="1"/>
</dbReference>
<accession>A0ABR4XND4</accession>
<dbReference type="InterPro" id="IPR044145">
    <property type="entry name" value="IF2_II"/>
</dbReference>
<feature type="region of interest" description="Disordered" evidence="12">
    <location>
        <begin position="56"/>
        <end position="357"/>
    </location>
</feature>
<evidence type="ECO:0000256" key="2">
    <source>
        <dbReference type="ARBA" id="ARBA00007733"/>
    </source>
</evidence>
<dbReference type="InterPro" id="IPR000178">
    <property type="entry name" value="TF_IF2_bacterial-like"/>
</dbReference>
<feature type="binding site" evidence="9">
    <location>
        <begin position="556"/>
        <end position="560"/>
    </location>
    <ligand>
        <name>GTP</name>
        <dbReference type="ChEBI" id="CHEBI:37565"/>
    </ligand>
</feature>
<feature type="region of interest" description="Disordered" evidence="12">
    <location>
        <begin position="381"/>
        <end position="414"/>
    </location>
</feature>
<dbReference type="GO" id="GO:0003743">
    <property type="term" value="F:translation initiation factor activity"/>
    <property type="evidence" value="ECO:0007669"/>
    <property type="project" value="UniProtKB-KW"/>
</dbReference>
<dbReference type="PANTHER" id="PTHR43381:SF5">
    <property type="entry name" value="TR-TYPE G DOMAIN-CONTAINING PROTEIN"/>
    <property type="match status" value="1"/>
</dbReference>
<dbReference type="RefSeq" id="WP_036788941.1">
    <property type="nucleotide sequence ID" value="NZ_JQZV01000003.1"/>
</dbReference>
<dbReference type="InterPro" id="IPR036925">
    <property type="entry name" value="TIF_IF2_dom3_sf"/>
</dbReference>
<dbReference type="Pfam" id="PF00009">
    <property type="entry name" value="GTP_EFTU"/>
    <property type="match status" value="1"/>
</dbReference>
<comment type="caution">
    <text evidence="9">Lacks conserved residue(s) required for the propagation of feature annotation.</text>
</comment>
<evidence type="ECO:0000256" key="5">
    <source>
        <dbReference type="ARBA" id="ARBA00022540"/>
    </source>
</evidence>
<protein>
    <recommendedName>
        <fullName evidence="3 9">Translation initiation factor IF-2</fullName>
    </recommendedName>
</protein>
<feature type="compositionally biased region" description="Basic and acidic residues" evidence="12">
    <location>
        <begin position="399"/>
        <end position="414"/>
    </location>
</feature>
<evidence type="ECO:0000259" key="13">
    <source>
        <dbReference type="PROSITE" id="PS51722"/>
    </source>
</evidence>
<dbReference type="SUPFAM" id="SSF50447">
    <property type="entry name" value="Translation proteins"/>
    <property type="match status" value="2"/>
</dbReference>
<dbReference type="InterPro" id="IPR005225">
    <property type="entry name" value="Small_GTP-bd"/>
</dbReference>
<evidence type="ECO:0000313" key="14">
    <source>
        <dbReference type="EMBL" id="KGN93450.1"/>
    </source>
</evidence>
<feature type="compositionally biased region" description="Basic and acidic residues" evidence="12">
    <location>
        <begin position="125"/>
        <end position="165"/>
    </location>
</feature>
<comment type="function">
    <text evidence="9 10">One of the essential components for the initiation of protein synthesis. Protects formylmethionyl-tRNA from spontaneous hydrolysis and promotes its binding to the 30S ribosomal subunits. Also involved in the hydrolysis of GTP during the formation of the 70S ribosomal complex.</text>
</comment>
<evidence type="ECO:0000313" key="15">
    <source>
        <dbReference type="Proteomes" id="UP000030101"/>
    </source>
</evidence>
<evidence type="ECO:0000256" key="4">
    <source>
        <dbReference type="ARBA" id="ARBA00022490"/>
    </source>
</evidence>
<dbReference type="SUPFAM" id="SSF52156">
    <property type="entry name" value="Initiation factor IF2/eIF5b, domain 3"/>
    <property type="match status" value="1"/>
</dbReference>
<dbReference type="CDD" id="cd03692">
    <property type="entry name" value="mtIF2_IVc"/>
    <property type="match status" value="1"/>
</dbReference>
<dbReference type="SUPFAM" id="SSF52540">
    <property type="entry name" value="P-loop containing nucleoside triphosphate hydrolases"/>
    <property type="match status" value="1"/>
</dbReference>
<dbReference type="CDD" id="cd03702">
    <property type="entry name" value="IF2_mtIF2_II"/>
    <property type="match status" value="1"/>
</dbReference>
<evidence type="ECO:0000256" key="6">
    <source>
        <dbReference type="ARBA" id="ARBA00022741"/>
    </source>
</evidence>
<feature type="compositionally biased region" description="Polar residues" evidence="12">
    <location>
        <begin position="166"/>
        <end position="175"/>
    </location>
</feature>
<dbReference type="InterPro" id="IPR015760">
    <property type="entry name" value="TIF_IF2"/>
</dbReference>
<evidence type="ECO:0000256" key="3">
    <source>
        <dbReference type="ARBA" id="ARBA00020675"/>
    </source>
</evidence>
<dbReference type="InterPro" id="IPR006847">
    <property type="entry name" value="IF2_N"/>
</dbReference>